<dbReference type="SUPFAM" id="SSF46785">
    <property type="entry name" value="Winged helix' DNA-binding domain"/>
    <property type="match status" value="1"/>
</dbReference>
<dbReference type="Pfam" id="PF13404">
    <property type="entry name" value="HTH_AsnC-type"/>
    <property type="match status" value="1"/>
</dbReference>
<dbReference type="PANTHER" id="PTHR30154">
    <property type="entry name" value="LEUCINE-RESPONSIVE REGULATORY PROTEIN"/>
    <property type="match status" value="1"/>
</dbReference>
<evidence type="ECO:0000256" key="3">
    <source>
        <dbReference type="ARBA" id="ARBA00023163"/>
    </source>
</evidence>
<gene>
    <name evidence="5" type="ORF">EH165_11850</name>
</gene>
<evidence type="ECO:0000313" key="6">
    <source>
        <dbReference type="Proteomes" id="UP000268084"/>
    </source>
</evidence>
<dbReference type="PROSITE" id="PS00519">
    <property type="entry name" value="HTH_ASNC_1"/>
    <property type="match status" value="1"/>
</dbReference>
<accession>A0A3G8ZR15</accession>
<dbReference type="PROSITE" id="PS50956">
    <property type="entry name" value="HTH_ASNC_2"/>
    <property type="match status" value="1"/>
</dbReference>
<dbReference type="GO" id="GO:0043565">
    <property type="term" value="F:sequence-specific DNA binding"/>
    <property type="evidence" value="ECO:0007669"/>
    <property type="project" value="InterPro"/>
</dbReference>
<keyword evidence="3" id="KW-0804">Transcription</keyword>
<protein>
    <submittedName>
        <fullName evidence="5">Lrp/AsnC family transcriptional regulator</fullName>
    </submittedName>
</protein>
<dbReference type="EMBL" id="CP034170">
    <property type="protein sequence ID" value="AZI59588.1"/>
    <property type="molecule type" value="Genomic_DNA"/>
</dbReference>
<dbReference type="AlphaFoldDB" id="A0A3G8ZR15"/>
<dbReference type="InterPro" id="IPR019888">
    <property type="entry name" value="Tscrpt_reg_AsnC-like"/>
</dbReference>
<dbReference type="OrthoDB" id="4379331at2"/>
<evidence type="ECO:0000256" key="2">
    <source>
        <dbReference type="ARBA" id="ARBA00023125"/>
    </source>
</evidence>
<keyword evidence="1" id="KW-0805">Transcription regulation</keyword>
<dbReference type="PANTHER" id="PTHR30154:SF45">
    <property type="entry name" value="TRANSCRIPTIONAL REGULATORY PROTEIN (PROBABLY ASNC-FAMILY)-RELATED"/>
    <property type="match status" value="1"/>
</dbReference>
<keyword evidence="6" id="KW-1185">Reference proteome</keyword>
<dbReference type="InterPro" id="IPR011008">
    <property type="entry name" value="Dimeric_a/b-barrel"/>
</dbReference>
<dbReference type="InterPro" id="IPR000485">
    <property type="entry name" value="AsnC-type_HTH_dom"/>
</dbReference>
<dbReference type="InterPro" id="IPR036390">
    <property type="entry name" value="WH_DNA-bd_sf"/>
</dbReference>
<dbReference type="SUPFAM" id="SSF54909">
    <property type="entry name" value="Dimeric alpha+beta barrel"/>
    <property type="match status" value="1"/>
</dbReference>
<proteinExistence type="predicted"/>
<evidence type="ECO:0000259" key="4">
    <source>
        <dbReference type="PROSITE" id="PS50956"/>
    </source>
</evidence>
<dbReference type="Gene3D" id="3.30.70.920">
    <property type="match status" value="1"/>
</dbReference>
<dbReference type="Pfam" id="PF01037">
    <property type="entry name" value="AsnC_trans_reg"/>
    <property type="match status" value="1"/>
</dbReference>
<dbReference type="SMART" id="SM00344">
    <property type="entry name" value="HTH_ASNC"/>
    <property type="match status" value="1"/>
</dbReference>
<dbReference type="InterPro" id="IPR036388">
    <property type="entry name" value="WH-like_DNA-bd_sf"/>
</dbReference>
<evidence type="ECO:0000256" key="1">
    <source>
        <dbReference type="ARBA" id="ARBA00023015"/>
    </source>
</evidence>
<evidence type="ECO:0000313" key="5">
    <source>
        <dbReference type="EMBL" id="AZI59588.1"/>
    </source>
</evidence>
<reference evidence="5 6" key="2">
    <citation type="submission" date="2018-12" db="EMBL/GenBank/DDBJ databases">
        <title>Nakamurella antarcticus sp. nov., isolated from Antarctica South Shetland Islands soil.</title>
        <authorList>
            <person name="Peng F."/>
        </authorList>
    </citation>
    <scope>NUCLEOTIDE SEQUENCE [LARGE SCALE GENOMIC DNA]</scope>
    <source>
        <strain evidence="5 6">S14-144</strain>
    </source>
</reference>
<dbReference type="GO" id="GO:0043200">
    <property type="term" value="P:response to amino acid"/>
    <property type="evidence" value="ECO:0007669"/>
    <property type="project" value="TreeGrafter"/>
</dbReference>
<dbReference type="InterPro" id="IPR019887">
    <property type="entry name" value="Tscrpt_reg_AsnC/Lrp_C"/>
</dbReference>
<dbReference type="PRINTS" id="PR00033">
    <property type="entry name" value="HTHASNC"/>
</dbReference>
<organism evidence="5 6">
    <name type="scientific">Nakamurella antarctica</name>
    <dbReference type="NCBI Taxonomy" id="1902245"/>
    <lineage>
        <taxon>Bacteria</taxon>
        <taxon>Bacillati</taxon>
        <taxon>Actinomycetota</taxon>
        <taxon>Actinomycetes</taxon>
        <taxon>Nakamurellales</taxon>
        <taxon>Nakamurellaceae</taxon>
        <taxon>Nakamurella</taxon>
    </lineage>
</organism>
<sequence length="149" mass="16351">MDDIDQHIVSCLVVDGRASFREIGEIVGLSAPAVKRRVDRLQASGVISSFTARLDQGALGWNTQAFVNVTFRNNVSPARMQEALAPIPEVVAAYTVSGDSDLVVHIRASNMQHFEQALERLRALDSVDRTESTIVLSTLIDRPSPVDRH</sequence>
<dbReference type="GO" id="GO:0005829">
    <property type="term" value="C:cytosol"/>
    <property type="evidence" value="ECO:0007669"/>
    <property type="project" value="TreeGrafter"/>
</dbReference>
<dbReference type="KEGG" id="nak:EH165_11850"/>
<dbReference type="InterPro" id="IPR019885">
    <property type="entry name" value="Tscrpt_reg_HTH_AsnC-type_CS"/>
</dbReference>
<keyword evidence="2" id="KW-0238">DNA-binding</keyword>
<name>A0A3G8ZR15_9ACTN</name>
<dbReference type="Proteomes" id="UP000268084">
    <property type="component" value="Chromosome"/>
</dbReference>
<dbReference type="Gene3D" id="1.10.10.10">
    <property type="entry name" value="Winged helix-like DNA-binding domain superfamily/Winged helix DNA-binding domain"/>
    <property type="match status" value="1"/>
</dbReference>
<reference evidence="5 6" key="1">
    <citation type="submission" date="2018-11" db="EMBL/GenBank/DDBJ databases">
        <authorList>
            <person name="Da X."/>
        </authorList>
    </citation>
    <scope>NUCLEOTIDE SEQUENCE [LARGE SCALE GENOMIC DNA]</scope>
    <source>
        <strain evidence="5 6">S14-144</strain>
    </source>
</reference>
<feature type="domain" description="HTH asnC-type" evidence="4">
    <location>
        <begin position="1"/>
        <end position="62"/>
    </location>
</feature>
<dbReference type="RefSeq" id="WP_124800492.1">
    <property type="nucleotide sequence ID" value="NZ_CP034170.1"/>
</dbReference>